<evidence type="ECO:0000256" key="1">
    <source>
        <dbReference type="ARBA" id="ARBA00000013"/>
    </source>
</evidence>
<feature type="binding site" evidence="18">
    <location>
        <position position="153"/>
    </location>
    <ligand>
        <name>(6S)-NADPHX</name>
        <dbReference type="ChEBI" id="CHEBI:64076"/>
    </ligand>
</feature>
<comment type="function">
    <text evidence="18">Catalyzes the epimerization of the S- and R-forms of NAD(P)HX, a damaged form of NAD(P)H that is a result of enzymatic or heat-dependent hydration. This is a prerequisite for the S-specific NAD(P)H-hydrate dehydratase to allow the repair of both epimers of NAD(P)HX.</text>
</comment>
<feature type="binding site" evidence="18">
    <location>
        <begin position="124"/>
        <end position="130"/>
    </location>
    <ligand>
        <name>(6S)-NADPHX</name>
        <dbReference type="ChEBI" id="CHEBI:64076"/>
    </ligand>
</feature>
<evidence type="ECO:0000256" key="16">
    <source>
        <dbReference type="ARBA" id="ARBA00049209"/>
    </source>
</evidence>
<evidence type="ECO:0000256" key="7">
    <source>
        <dbReference type="ARBA" id="ARBA00022840"/>
    </source>
</evidence>
<keyword evidence="13" id="KW-0511">Multifunctional enzyme</keyword>
<dbReference type="Proteomes" id="UP000501466">
    <property type="component" value="Chromosome"/>
</dbReference>
<evidence type="ECO:0000256" key="11">
    <source>
        <dbReference type="ARBA" id="ARBA00023235"/>
    </source>
</evidence>
<evidence type="ECO:0000256" key="2">
    <source>
        <dbReference type="ARBA" id="ARBA00000909"/>
    </source>
</evidence>
<feature type="binding site" evidence="17">
    <location>
        <begin position="400"/>
        <end position="404"/>
    </location>
    <ligand>
        <name>AMP</name>
        <dbReference type="ChEBI" id="CHEBI:456215"/>
    </ligand>
</feature>
<keyword evidence="12 17" id="KW-0456">Lyase</keyword>
<gene>
    <name evidence="18" type="primary">nnrE</name>
    <name evidence="17" type="synonym">nnrD</name>
    <name evidence="22" type="ORF">THMIRHAT_05480</name>
</gene>
<comment type="cofactor">
    <cofactor evidence="17">
        <name>Mg(2+)</name>
        <dbReference type="ChEBI" id="CHEBI:18420"/>
    </cofactor>
</comment>
<dbReference type="GO" id="GO:0110051">
    <property type="term" value="P:metabolite repair"/>
    <property type="evidence" value="ECO:0007669"/>
    <property type="project" value="TreeGrafter"/>
</dbReference>
<dbReference type="EMBL" id="AP021888">
    <property type="protein sequence ID" value="BBP42802.1"/>
    <property type="molecule type" value="Genomic_DNA"/>
</dbReference>
<comment type="catalytic activity">
    <reaction evidence="15 17 19">
        <text>(6S)-NADHX + ADP = AMP + phosphate + NADH + H(+)</text>
        <dbReference type="Rhea" id="RHEA:32223"/>
        <dbReference type="ChEBI" id="CHEBI:15378"/>
        <dbReference type="ChEBI" id="CHEBI:43474"/>
        <dbReference type="ChEBI" id="CHEBI:57945"/>
        <dbReference type="ChEBI" id="CHEBI:64074"/>
        <dbReference type="ChEBI" id="CHEBI:456215"/>
        <dbReference type="ChEBI" id="CHEBI:456216"/>
        <dbReference type="EC" id="4.2.1.136"/>
    </reaction>
</comment>
<feature type="binding site" evidence="18">
    <location>
        <position position="120"/>
    </location>
    <ligand>
        <name>K(+)</name>
        <dbReference type="ChEBI" id="CHEBI:29103"/>
    </ligand>
</feature>
<comment type="similarity">
    <text evidence="3 19">In the N-terminal section; belongs to the NnrE/AIBP family.</text>
</comment>
<dbReference type="EC" id="5.1.99.6" evidence="19"/>
<dbReference type="CDD" id="cd01171">
    <property type="entry name" value="YXKO-related"/>
    <property type="match status" value="1"/>
</dbReference>
<dbReference type="PANTHER" id="PTHR12592">
    <property type="entry name" value="ATP-DEPENDENT (S)-NAD(P)H-HYDRATE DEHYDRATASE FAMILY MEMBER"/>
    <property type="match status" value="1"/>
</dbReference>
<dbReference type="EC" id="4.2.1.136" evidence="19"/>
<dbReference type="AlphaFoldDB" id="A0A6F8PL23"/>
<reference evidence="23" key="1">
    <citation type="submission" date="2019-11" db="EMBL/GenBank/DDBJ databases">
        <title>Isolation and characterization of two novel species in the genus Thiomicrorhabdus.</title>
        <authorList>
            <person name="Mochizuki J."/>
            <person name="Kojima H."/>
            <person name="Fukui M."/>
        </authorList>
    </citation>
    <scope>NUCLEOTIDE SEQUENCE [LARGE SCALE GENOMIC DNA]</scope>
    <source>
        <strain evidence="23">AkT22</strain>
    </source>
</reference>
<dbReference type="SUPFAM" id="SSF53613">
    <property type="entry name" value="Ribokinase-like"/>
    <property type="match status" value="1"/>
</dbReference>
<dbReference type="GO" id="GO:0046496">
    <property type="term" value="P:nicotinamide nucleotide metabolic process"/>
    <property type="evidence" value="ECO:0007669"/>
    <property type="project" value="UniProtKB-UniRule"/>
</dbReference>
<dbReference type="Pfam" id="PF03853">
    <property type="entry name" value="YjeF_N"/>
    <property type="match status" value="1"/>
</dbReference>
<feature type="binding site" evidence="18">
    <location>
        <position position="57"/>
    </location>
    <ligand>
        <name>K(+)</name>
        <dbReference type="ChEBI" id="CHEBI:29103"/>
    </ligand>
</feature>
<accession>A0A6F8PL23</accession>
<feature type="domain" description="YjeF N-terminal" evidence="21">
    <location>
        <begin position="9"/>
        <end position="210"/>
    </location>
</feature>
<keyword evidence="6 17" id="KW-0547">Nucleotide-binding</keyword>
<evidence type="ECO:0000256" key="8">
    <source>
        <dbReference type="ARBA" id="ARBA00022857"/>
    </source>
</evidence>
<dbReference type="InterPro" id="IPR000631">
    <property type="entry name" value="CARKD"/>
</dbReference>
<dbReference type="InterPro" id="IPR004443">
    <property type="entry name" value="YjeF_N_dom"/>
</dbReference>
<comment type="catalytic activity">
    <reaction evidence="16 17 19">
        <text>(6S)-NADPHX + ADP = AMP + phosphate + NADPH + H(+)</text>
        <dbReference type="Rhea" id="RHEA:32235"/>
        <dbReference type="ChEBI" id="CHEBI:15378"/>
        <dbReference type="ChEBI" id="CHEBI:43474"/>
        <dbReference type="ChEBI" id="CHEBI:57783"/>
        <dbReference type="ChEBI" id="CHEBI:64076"/>
        <dbReference type="ChEBI" id="CHEBI:456215"/>
        <dbReference type="ChEBI" id="CHEBI:456216"/>
        <dbReference type="EC" id="4.2.1.136"/>
    </reaction>
</comment>
<evidence type="ECO:0000256" key="15">
    <source>
        <dbReference type="ARBA" id="ARBA00048238"/>
    </source>
</evidence>
<comment type="similarity">
    <text evidence="18">Belongs to the NnrE/AIBP family.</text>
</comment>
<dbReference type="GO" id="GO:0052856">
    <property type="term" value="F:NAD(P)HX epimerase activity"/>
    <property type="evidence" value="ECO:0007669"/>
    <property type="project" value="UniProtKB-UniRule"/>
</dbReference>
<dbReference type="InterPro" id="IPR030677">
    <property type="entry name" value="Nnr"/>
</dbReference>
<dbReference type="GO" id="GO:0052855">
    <property type="term" value="F:ADP-dependent NAD(P)H-hydrate dehydratase activity"/>
    <property type="evidence" value="ECO:0007669"/>
    <property type="project" value="UniProtKB-UniRule"/>
</dbReference>
<dbReference type="PROSITE" id="PS01050">
    <property type="entry name" value="YJEF_C_2"/>
    <property type="match status" value="1"/>
</dbReference>
<name>A0A6F8PL23_9GAMM</name>
<evidence type="ECO:0000259" key="20">
    <source>
        <dbReference type="PROSITE" id="PS51383"/>
    </source>
</evidence>
<dbReference type="InterPro" id="IPR017953">
    <property type="entry name" value="Carbohydrate_kinase_pred_CS"/>
</dbReference>
<dbReference type="InterPro" id="IPR029056">
    <property type="entry name" value="Ribokinase-like"/>
</dbReference>
<evidence type="ECO:0000256" key="5">
    <source>
        <dbReference type="ARBA" id="ARBA00022723"/>
    </source>
</evidence>
<evidence type="ECO:0000256" key="14">
    <source>
        <dbReference type="ARBA" id="ARBA00025153"/>
    </source>
</evidence>
<dbReference type="PROSITE" id="PS51383">
    <property type="entry name" value="YJEF_C_3"/>
    <property type="match status" value="1"/>
</dbReference>
<dbReference type="HAMAP" id="MF_01966">
    <property type="entry name" value="NADHX_epimerase"/>
    <property type="match status" value="1"/>
</dbReference>
<keyword evidence="5 18" id="KW-0479">Metal-binding</keyword>
<dbReference type="PIRSF" id="PIRSF017184">
    <property type="entry name" value="Nnr"/>
    <property type="match status" value="1"/>
</dbReference>
<dbReference type="SUPFAM" id="SSF64153">
    <property type="entry name" value="YjeF N-terminal domain-like"/>
    <property type="match status" value="1"/>
</dbReference>
<evidence type="ECO:0000256" key="13">
    <source>
        <dbReference type="ARBA" id="ARBA00023268"/>
    </source>
</evidence>
<dbReference type="PROSITE" id="PS51385">
    <property type="entry name" value="YJEF_N"/>
    <property type="match status" value="1"/>
</dbReference>
<protein>
    <recommendedName>
        <fullName evidence="19">Bifunctional NAD(P)H-hydrate repair enzyme</fullName>
    </recommendedName>
    <alternativeName>
        <fullName evidence="19">Nicotinamide nucleotide repair protein</fullName>
    </alternativeName>
    <domain>
        <recommendedName>
            <fullName evidence="19">ADP-dependent (S)-NAD(P)H-hydrate dehydratase</fullName>
            <ecNumber evidence="19">4.2.1.136</ecNumber>
        </recommendedName>
        <alternativeName>
            <fullName evidence="19">ADP-dependent NAD(P)HX dehydratase</fullName>
        </alternativeName>
    </domain>
    <domain>
        <recommendedName>
            <fullName evidence="19">NAD(P)H-hydrate epimerase</fullName>
            <ecNumber evidence="19">5.1.99.6</ecNumber>
        </recommendedName>
    </domain>
</protein>
<comment type="similarity">
    <text evidence="4 19">In the C-terminal section; belongs to the NnrD/CARKD family.</text>
</comment>
<keyword evidence="10 17" id="KW-0520">NAD</keyword>
<feature type="binding site" evidence="18">
    <location>
        <position position="135"/>
    </location>
    <ligand>
        <name>(6S)-NADPHX</name>
        <dbReference type="ChEBI" id="CHEBI:64076"/>
    </ligand>
</feature>
<comment type="cofactor">
    <cofactor evidence="18 19">
        <name>K(+)</name>
        <dbReference type="ChEBI" id="CHEBI:29103"/>
    </cofactor>
    <text evidence="18 19">Binds 1 potassium ion per subunit.</text>
</comment>
<dbReference type="KEGG" id="tzo:THMIRHAT_05480"/>
<evidence type="ECO:0000313" key="23">
    <source>
        <dbReference type="Proteomes" id="UP000501466"/>
    </source>
</evidence>
<comment type="function">
    <text evidence="14 19">Bifunctional enzyme that catalyzes the epimerization of the S- and R-forms of NAD(P)HX and the dehydration of the S-form of NAD(P)HX at the expense of ADP, which is converted to AMP. This allows the repair of both epimers of NAD(P)HX, a damaged form of NAD(P)H that is a result of enzymatic or heat-dependent hydration.</text>
</comment>
<comment type="subunit">
    <text evidence="17">Homotetramer.</text>
</comment>
<proteinExistence type="inferred from homology"/>
<evidence type="ECO:0000256" key="6">
    <source>
        <dbReference type="ARBA" id="ARBA00022741"/>
    </source>
</evidence>
<dbReference type="Pfam" id="PF01256">
    <property type="entry name" value="Carb_kinase"/>
    <property type="match status" value="1"/>
</dbReference>
<comment type="similarity">
    <text evidence="17">Belongs to the NnrD/CARKD family.</text>
</comment>
<feature type="binding site" evidence="18">
    <location>
        <begin position="56"/>
        <end position="60"/>
    </location>
    <ligand>
        <name>(6S)-NADPHX</name>
        <dbReference type="ChEBI" id="CHEBI:64076"/>
    </ligand>
</feature>
<keyword evidence="11 18" id="KW-0413">Isomerase</keyword>
<comment type="catalytic activity">
    <reaction evidence="1 18 19">
        <text>(6R)-NADHX = (6S)-NADHX</text>
        <dbReference type="Rhea" id="RHEA:32215"/>
        <dbReference type="ChEBI" id="CHEBI:64074"/>
        <dbReference type="ChEBI" id="CHEBI:64075"/>
        <dbReference type="EC" id="5.1.99.6"/>
    </reaction>
</comment>
<feature type="binding site" evidence="17">
    <location>
        <position position="255"/>
    </location>
    <ligand>
        <name>(6S)-NADPHX</name>
        <dbReference type="ChEBI" id="CHEBI:64076"/>
    </ligand>
</feature>
<dbReference type="RefSeq" id="WP_173290544.1">
    <property type="nucleotide sequence ID" value="NZ_AP021888.1"/>
</dbReference>
<comment type="catalytic activity">
    <reaction evidence="2 18 19">
        <text>(6R)-NADPHX = (6S)-NADPHX</text>
        <dbReference type="Rhea" id="RHEA:32227"/>
        <dbReference type="ChEBI" id="CHEBI:64076"/>
        <dbReference type="ChEBI" id="CHEBI:64077"/>
        <dbReference type="EC" id="5.1.99.6"/>
    </reaction>
</comment>
<comment type="function">
    <text evidence="17">Catalyzes the dehydration of the S-form of NAD(P)HX at the expense of ADP, which is converted to AMP. Together with NAD(P)HX epimerase, which catalyzes the epimerization of the S- and R-forms, the enzyme allows the repair of both epimers of NAD(P)HX, a damaged form of NAD(P)H that is a result of enzymatic or heat-dependent hydration.</text>
</comment>
<evidence type="ECO:0000256" key="9">
    <source>
        <dbReference type="ARBA" id="ARBA00022958"/>
    </source>
</evidence>
<evidence type="ECO:0000256" key="10">
    <source>
        <dbReference type="ARBA" id="ARBA00023027"/>
    </source>
</evidence>
<feature type="domain" description="YjeF C-terminal" evidence="20">
    <location>
        <begin position="220"/>
        <end position="488"/>
    </location>
</feature>
<dbReference type="NCBIfam" id="TIGR00197">
    <property type="entry name" value="yjeF_nterm"/>
    <property type="match status" value="1"/>
</dbReference>
<evidence type="ECO:0000256" key="17">
    <source>
        <dbReference type="HAMAP-Rule" id="MF_01965"/>
    </source>
</evidence>
<dbReference type="InterPro" id="IPR036652">
    <property type="entry name" value="YjeF_N_dom_sf"/>
</dbReference>
<feature type="binding site" evidence="17">
    <location>
        <position position="313"/>
    </location>
    <ligand>
        <name>(6S)-NADPHX</name>
        <dbReference type="ChEBI" id="CHEBI:64076"/>
    </ligand>
</feature>
<feature type="binding site" evidence="17">
    <location>
        <position position="363"/>
    </location>
    <ligand>
        <name>(6S)-NADPHX</name>
        <dbReference type="ChEBI" id="CHEBI:64076"/>
    </ligand>
</feature>
<dbReference type="NCBIfam" id="TIGR00196">
    <property type="entry name" value="yjeF_cterm"/>
    <property type="match status" value="1"/>
</dbReference>
<keyword evidence="9 18" id="KW-0630">Potassium</keyword>
<keyword evidence="8 17" id="KW-0521">NADP</keyword>
<keyword evidence="23" id="KW-1185">Reference proteome</keyword>
<evidence type="ECO:0000259" key="21">
    <source>
        <dbReference type="PROSITE" id="PS51385"/>
    </source>
</evidence>
<dbReference type="Gene3D" id="3.40.1190.20">
    <property type="match status" value="1"/>
</dbReference>
<keyword evidence="7 17" id="KW-0067">ATP-binding</keyword>
<sequence length="489" mass="51491">MNFYSAAQSRALDQLAIDQGTAGLLLMKRAAFFAFECLEKQWPKARKIGIVTGAGNNGGDGFALAQILVLAGFEVDILMTAAPETLKGDALTCYQEVLALGYQPQAFAAANLANADLLVDAILGTGLNKVVTGFYADIIEQMNASQIPILALDVPSGLQADSGAVLGIAIQAQLTCCFISRKLGLYSFQGPEQAGKIQFSRLFLADELYESFKPIAQNHPLKHWLNTLPKFKPSSHKGSRGTCCLIGGNHTMMGAIQLAGLACLKSGAGLVKIVTQTEHCLPITQALPELMAYESSHLKSILLSSRALAIGPGLGQDAWAMDCLQRILPLPHPKVIDADALNLLANQQVDISLAKRNWILTPHPAEAARLLAITTEQVQQDRVAAIIKLHSIYGGVVVLKGNGTLIFDGEHLEICTAGNAGMAMGGMGDVLSGALVSLLGQGMPLFEAACLGVALHAQAGDVLANQMGQAGVTPSDLANTLSQLLSYAG</sequence>
<feature type="binding site" evidence="17">
    <location>
        <position position="429"/>
    </location>
    <ligand>
        <name>(6S)-NADPHX</name>
        <dbReference type="ChEBI" id="CHEBI:64076"/>
    </ligand>
</feature>
<dbReference type="GO" id="GO:0005524">
    <property type="term" value="F:ATP binding"/>
    <property type="evidence" value="ECO:0007669"/>
    <property type="project" value="UniProtKB-UniRule"/>
</dbReference>
<dbReference type="Gene3D" id="3.40.50.10260">
    <property type="entry name" value="YjeF N-terminal domain"/>
    <property type="match status" value="1"/>
</dbReference>
<evidence type="ECO:0000256" key="18">
    <source>
        <dbReference type="HAMAP-Rule" id="MF_01966"/>
    </source>
</evidence>
<feature type="binding site" evidence="18">
    <location>
        <position position="156"/>
    </location>
    <ligand>
        <name>K(+)</name>
        <dbReference type="ChEBI" id="CHEBI:29103"/>
    </ligand>
</feature>
<evidence type="ECO:0000256" key="12">
    <source>
        <dbReference type="ARBA" id="ARBA00023239"/>
    </source>
</evidence>
<evidence type="ECO:0000313" key="22">
    <source>
        <dbReference type="EMBL" id="BBP42802.1"/>
    </source>
</evidence>
<feature type="binding site" evidence="17">
    <location>
        <position position="428"/>
    </location>
    <ligand>
        <name>AMP</name>
        <dbReference type="ChEBI" id="CHEBI:456215"/>
    </ligand>
</feature>
<dbReference type="PANTHER" id="PTHR12592:SF0">
    <property type="entry name" value="ATP-DEPENDENT (S)-NAD(P)H-HYDRATE DEHYDRATASE"/>
    <property type="match status" value="1"/>
</dbReference>
<organism evidence="22 23">
    <name type="scientific">Thiosulfativibrio zosterae</name>
    <dbReference type="NCBI Taxonomy" id="2675053"/>
    <lineage>
        <taxon>Bacteria</taxon>
        <taxon>Pseudomonadati</taxon>
        <taxon>Pseudomonadota</taxon>
        <taxon>Gammaproteobacteria</taxon>
        <taxon>Thiotrichales</taxon>
        <taxon>Piscirickettsiaceae</taxon>
        <taxon>Thiosulfativibrio</taxon>
    </lineage>
</organism>
<dbReference type="HAMAP" id="MF_01965">
    <property type="entry name" value="NADHX_dehydratase"/>
    <property type="match status" value="1"/>
</dbReference>
<dbReference type="GO" id="GO:0046872">
    <property type="term" value="F:metal ion binding"/>
    <property type="evidence" value="ECO:0007669"/>
    <property type="project" value="UniProtKB-UniRule"/>
</dbReference>
<evidence type="ECO:0000256" key="4">
    <source>
        <dbReference type="ARBA" id="ARBA00009524"/>
    </source>
</evidence>
<evidence type="ECO:0000256" key="3">
    <source>
        <dbReference type="ARBA" id="ARBA00006001"/>
    </source>
</evidence>
<evidence type="ECO:0000256" key="19">
    <source>
        <dbReference type="PIRNR" id="PIRNR017184"/>
    </source>
</evidence>